<proteinExistence type="predicted"/>
<dbReference type="Proteomes" id="UP001218218">
    <property type="component" value="Unassembled WGS sequence"/>
</dbReference>
<evidence type="ECO:0008006" key="3">
    <source>
        <dbReference type="Google" id="ProtNLM"/>
    </source>
</evidence>
<evidence type="ECO:0000313" key="2">
    <source>
        <dbReference type="Proteomes" id="UP001218218"/>
    </source>
</evidence>
<gene>
    <name evidence="1" type="ORF">DFH08DRAFT_220046</name>
</gene>
<evidence type="ECO:0000313" key="1">
    <source>
        <dbReference type="EMBL" id="KAJ7343189.1"/>
    </source>
</evidence>
<dbReference type="SUPFAM" id="SSF52047">
    <property type="entry name" value="RNI-like"/>
    <property type="match status" value="1"/>
</dbReference>
<name>A0AAD7ENR9_9AGAR</name>
<accession>A0AAD7ENR9</accession>
<dbReference type="InterPro" id="IPR032675">
    <property type="entry name" value="LRR_dom_sf"/>
</dbReference>
<dbReference type="Gene3D" id="3.80.10.10">
    <property type="entry name" value="Ribonuclease Inhibitor"/>
    <property type="match status" value="1"/>
</dbReference>
<protein>
    <recommendedName>
        <fullName evidence="3">F-box domain-containing protein</fullName>
    </recommendedName>
</protein>
<keyword evidence="2" id="KW-1185">Reference proteome</keyword>
<dbReference type="EMBL" id="JARIHO010000023">
    <property type="protein sequence ID" value="KAJ7343189.1"/>
    <property type="molecule type" value="Genomic_DNA"/>
</dbReference>
<dbReference type="AlphaFoldDB" id="A0AAD7ENR9"/>
<sequence length="398" mass="43925">MASPNPRLPAELTDHVIQDLRSEPEALASCALVCRSWTPAAQRIILSKISIHERNCSEIIEHLTSATPNIASYVTRLSVYLWGDLRKIINRSTANLTPLLHLILPHISHFTHVTELVLDGCRAFHDLQWDEIWTDLLAAAFPSLSKLTVHYLTFEDLPDLVDLVSSFPQLTHLTAVDLDIAEASHEYSNEEQEPYEGSKIPPPRLEIITYCSGARFASGGGPFLLWLAAGPQAFTALYLDLIAEAGDVNAGVELIGAAGSNLKTLSLSFDDQWHLWEGLDLSANSSLSSIGFKNVSDFGSALVDILGSVASPLKRLSLGKVQDMEEDTWPGLIDVLMSPVFTSLAQVNFFVDSSEKSADELKGDISTKYPNFIARGIAVFEFKLYHKWDDNELEYIGE</sequence>
<organism evidence="1 2">
    <name type="scientific">Mycena albidolilacea</name>
    <dbReference type="NCBI Taxonomy" id="1033008"/>
    <lineage>
        <taxon>Eukaryota</taxon>
        <taxon>Fungi</taxon>
        <taxon>Dikarya</taxon>
        <taxon>Basidiomycota</taxon>
        <taxon>Agaricomycotina</taxon>
        <taxon>Agaricomycetes</taxon>
        <taxon>Agaricomycetidae</taxon>
        <taxon>Agaricales</taxon>
        <taxon>Marasmiineae</taxon>
        <taxon>Mycenaceae</taxon>
        <taxon>Mycena</taxon>
    </lineage>
</organism>
<reference evidence="1" key="1">
    <citation type="submission" date="2023-03" db="EMBL/GenBank/DDBJ databases">
        <title>Massive genome expansion in bonnet fungi (Mycena s.s.) driven by repeated elements and novel gene families across ecological guilds.</title>
        <authorList>
            <consortium name="Lawrence Berkeley National Laboratory"/>
            <person name="Harder C.B."/>
            <person name="Miyauchi S."/>
            <person name="Viragh M."/>
            <person name="Kuo A."/>
            <person name="Thoen E."/>
            <person name="Andreopoulos B."/>
            <person name="Lu D."/>
            <person name="Skrede I."/>
            <person name="Drula E."/>
            <person name="Henrissat B."/>
            <person name="Morin E."/>
            <person name="Kohler A."/>
            <person name="Barry K."/>
            <person name="LaButti K."/>
            <person name="Morin E."/>
            <person name="Salamov A."/>
            <person name="Lipzen A."/>
            <person name="Mereny Z."/>
            <person name="Hegedus B."/>
            <person name="Baldrian P."/>
            <person name="Stursova M."/>
            <person name="Weitz H."/>
            <person name="Taylor A."/>
            <person name="Grigoriev I.V."/>
            <person name="Nagy L.G."/>
            <person name="Martin F."/>
            <person name="Kauserud H."/>
        </authorList>
    </citation>
    <scope>NUCLEOTIDE SEQUENCE</scope>
    <source>
        <strain evidence="1">CBHHK002</strain>
    </source>
</reference>
<comment type="caution">
    <text evidence="1">The sequence shown here is derived from an EMBL/GenBank/DDBJ whole genome shotgun (WGS) entry which is preliminary data.</text>
</comment>